<keyword evidence="1" id="KW-0444">Lipid biosynthesis</keyword>
<feature type="compositionally biased region" description="Low complexity" evidence="3">
    <location>
        <begin position="106"/>
        <end position="121"/>
    </location>
</feature>
<dbReference type="OrthoDB" id="429813at2759"/>
<keyword evidence="6" id="KW-1185">Reference proteome</keyword>
<keyword evidence="1" id="KW-0521">NADP</keyword>
<comment type="catalytic activity">
    <reaction evidence="1">
        <text>a long-chain fatty acyl-CoA + 2 NADPH + 2 H(+) = a long-chain primary fatty alcohol + 2 NADP(+) + CoA</text>
        <dbReference type="Rhea" id="RHEA:52716"/>
        <dbReference type="ChEBI" id="CHEBI:15378"/>
        <dbReference type="ChEBI" id="CHEBI:57287"/>
        <dbReference type="ChEBI" id="CHEBI:57783"/>
        <dbReference type="ChEBI" id="CHEBI:58349"/>
        <dbReference type="ChEBI" id="CHEBI:77396"/>
        <dbReference type="ChEBI" id="CHEBI:83139"/>
        <dbReference type="EC" id="1.2.1.84"/>
    </reaction>
</comment>
<sequence>MVQRSENKDFQSVSDFFEGRSVFMTGASGFLGTVLLEILLRCCPGIASIYILLRSKGGFTPEQRKELIFEKKEVTSLRRECRNLQEVHEASRNRVTVQGLSRKFLLSPKLSPRSPNLSPSRKACRQD</sequence>
<comment type="function">
    <text evidence="1">Catalyzes the reduction of fatty acyl-CoA to fatty alcohols.</text>
</comment>
<organism evidence="5 6">
    <name type="scientific">Araneus ventricosus</name>
    <name type="common">Orbweaver spider</name>
    <name type="synonym">Epeira ventricosa</name>
    <dbReference type="NCBI Taxonomy" id="182803"/>
    <lineage>
        <taxon>Eukaryota</taxon>
        <taxon>Metazoa</taxon>
        <taxon>Ecdysozoa</taxon>
        <taxon>Arthropoda</taxon>
        <taxon>Chelicerata</taxon>
        <taxon>Arachnida</taxon>
        <taxon>Araneae</taxon>
        <taxon>Araneomorphae</taxon>
        <taxon>Entelegynae</taxon>
        <taxon>Araneoidea</taxon>
        <taxon>Araneidae</taxon>
        <taxon>Araneus</taxon>
    </lineage>
</organism>
<keyword evidence="1" id="KW-0560">Oxidoreductase</keyword>
<proteinExistence type="inferred from homology"/>
<comment type="caution">
    <text evidence="5">The sequence shown here is derived from an EMBL/GenBank/DDBJ whole genome shotgun (WGS) entry which is preliminary data.</text>
</comment>
<dbReference type="GO" id="GO:0035336">
    <property type="term" value="P:long-chain fatty-acyl-CoA metabolic process"/>
    <property type="evidence" value="ECO:0007669"/>
    <property type="project" value="TreeGrafter"/>
</dbReference>
<dbReference type="GO" id="GO:0005777">
    <property type="term" value="C:peroxisome"/>
    <property type="evidence" value="ECO:0007669"/>
    <property type="project" value="TreeGrafter"/>
</dbReference>
<keyword evidence="1" id="KW-0443">Lipid metabolism</keyword>
<dbReference type="InterPro" id="IPR036291">
    <property type="entry name" value="NAD(P)-bd_dom_sf"/>
</dbReference>
<dbReference type="GO" id="GO:0102965">
    <property type="term" value="F:alcohol-forming long-chain fatty acyl-CoA reductase activity"/>
    <property type="evidence" value="ECO:0007669"/>
    <property type="project" value="UniProtKB-EC"/>
</dbReference>
<feature type="region of interest" description="Disordered" evidence="3">
    <location>
        <begin position="106"/>
        <end position="127"/>
    </location>
</feature>
<evidence type="ECO:0000259" key="4">
    <source>
        <dbReference type="Pfam" id="PF07993"/>
    </source>
</evidence>
<evidence type="ECO:0000256" key="3">
    <source>
        <dbReference type="SAM" id="MobiDB-lite"/>
    </source>
</evidence>
<feature type="coiled-coil region" evidence="2">
    <location>
        <begin position="67"/>
        <end position="94"/>
    </location>
</feature>
<dbReference type="Proteomes" id="UP000499080">
    <property type="component" value="Unassembled WGS sequence"/>
</dbReference>
<accession>A0A4Y2WTJ8</accession>
<evidence type="ECO:0000313" key="6">
    <source>
        <dbReference type="Proteomes" id="UP000499080"/>
    </source>
</evidence>
<dbReference type="EMBL" id="BGPR01064465">
    <property type="protein sequence ID" value="GBO39432.1"/>
    <property type="molecule type" value="Genomic_DNA"/>
</dbReference>
<dbReference type="EC" id="1.2.1.84" evidence="1"/>
<dbReference type="Gene3D" id="3.40.50.720">
    <property type="entry name" value="NAD(P)-binding Rossmann-like Domain"/>
    <property type="match status" value="1"/>
</dbReference>
<evidence type="ECO:0000256" key="1">
    <source>
        <dbReference type="RuleBase" id="RU363097"/>
    </source>
</evidence>
<comment type="similarity">
    <text evidence="1">Belongs to the fatty acyl-CoA reductase family.</text>
</comment>
<evidence type="ECO:0000313" key="5">
    <source>
        <dbReference type="EMBL" id="GBO39432.1"/>
    </source>
</evidence>
<dbReference type="Pfam" id="PF07993">
    <property type="entry name" value="NAD_binding_4"/>
    <property type="match status" value="1"/>
</dbReference>
<name>A0A4Y2WTJ8_ARAVE</name>
<dbReference type="SUPFAM" id="SSF51735">
    <property type="entry name" value="NAD(P)-binding Rossmann-fold domains"/>
    <property type="match status" value="1"/>
</dbReference>
<dbReference type="AlphaFoldDB" id="A0A4Y2WTJ8"/>
<dbReference type="GO" id="GO:0080019">
    <property type="term" value="F:alcohol-forming very long-chain fatty acyl-CoA reductase activity"/>
    <property type="evidence" value="ECO:0007669"/>
    <property type="project" value="InterPro"/>
</dbReference>
<feature type="domain" description="Thioester reductase (TE)" evidence="4">
    <location>
        <begin position="25"/>
        <end position="80"/>
    </location>
</feature>
<dbReference type="PANTHER" id="PTHR11011:SF116">
    <property type="entry name" value="FATTY ACYL-COA REDUCTASE CG5065-RELATED"/>
    <property type="match status" value="1"/>
</dbReference>
<dbReference type="InterPro" id="IPR013120">
    <property type="entry name" value="FAR_NAD-bd"/>
</dbReference>
<evidence type="ECO:0000256" key="2">
    <source>
        <dbReference type="SAM" id="Coils"/>
    </source>
</evidence>
<dbReference type="PANTHER" id="PTHR11011">
    <property type="entry name" value="MALE STERILITY PROTEIN 2-RELATED"/>
    <property type="match status" value="1"/>
</dbReference>
<dbReference type="InterPro" id="IPR026055">
    <property type="entry name" value="FAR"/>
</dbReference>
<gene>
    <name evidence="5" type="ORF">AVEN_29566_1</name>
</gene>
<protein>
    <recommendedName>
        <fullName evidence="1">Fatty acyl-CoA reductase</fullName>
        <ecNumber evidence="1">1.2.1.84</ecNumber>
    </recommendedName>
</protein>
<keyword evidence="2" id="KW-0175">Coiled coil</keyword>
<reference evidence="5 6" key="1">
    <citation type="journal article" date="2019" name="Sci. Rep.">
        <title>Orb-weaving spider Araneus ventricosus genome elucidates the spidroin gene catalogue.</title>
        <authorList>
            <person name="Kono N."/>
            <person name="Nakamura H."/>
            <person name="Ohtoshi R."/>
            <person name="Moran D.A.P."/>
            <person name="Shinohara A."/>
            <person name="Yoshida Y."/>
            <person name="Fujiwara M."/>
            <person name="Mori M."/>
            <person name="Tomita M."/>
            <person name="Arakawa K."/>
        </authorList>
    </citation>
    <scope>NUCLEOTIDE SEQUENCE [LARGE SCALE GENOMIC DNA]</scope>
</reference>